<proteinExistence type="predicted"/>
<sequence length="414" mass="47720">MRVPDFTDEEDENEISDTESKDDELKVDDQVIGIHREEEDVPETLFEEGEVIKDQSDANNRGDQEIPSEDPLNIYELLNKKDTDANIQETEFSAKYPPGFTPKEDSANNSANCGTAKVENNMETNKDADTNEFCVNQSESNLKEDGAESTFSGYFKKSKGPRSGGSILNLLEDVVKVGHVMGYNMEGCVSNMEEIIKSQGAGEEAILFLGSQMLFVRKFVTPFDIHHIVRVTRKENEDKSEVKRLEEVPTVRDFPEVFPEDLPGLPPMRQKAGTELEQEVTKKKKVDDVQETAEVDDDQETTKIKELMEIVPDKEEVEIDVIPLAERFGNFVEIEDTTWRNQQDYRVLEWKQYESCRVHFLRMQHMQIYMLVEKKYHLTPAIITDMLNKKLQCDHFNEMAYQLLKLRTKQLKNQ</sequence>
<keyword evidence="3" id="KW-1185">Reference proteome</keyword>
<evidence type="ECO:0000256" key="1">
    <source>
        <dbReference type="SAM" id="MobiDB-lite"/>
    </source>
</evidence>
<feature type="compositionally biased region" description="Basic and acidic residues" evidence="1">
    <location>
        <begin position="50"/>
        <end position="64"/>
    </location>
</feature>
<organism evidence="2 3">
    <name type="scientific">Tanacetum coccineum</name>
    <dbReference type="NCBI Taxonomy" id="301880"/>
    <lineage>
        <taxon>Eukaryota</taxon>
        <taxon>Viridiplantae</taxon>
        <taxon>Streptophyta</taxon>
        <taxon>Embryophyta</taxon>
        <taxon>Tracheophyta</taxon>
        <taxon>Spermatophyta</taxon>
        <taxon>Magnoliopsida</taxon>
        <taxon>eudicotyledons</taxon>
        <taxon>Gunneridae</taxon>
        <taxon>Pentapetalae</taxon>
        <taxon>asterids</taxon>
        <taxon>campanulids</taxon>
        <taxon>Asterales</taxon>
        <taxon>Asteraceae</taxon>
        <taxon>Asteroideae</taxon>
        <taxon>Anthemideae</taxon>
        <taxon>Anthemidinae</taxon>
        <taxon>Tanacetum</taxon>
    </lineage>
</organism>
<evidence type="ECO:0000313" key="3">
    <source>
        <dbReference type="Proteomes" id="UP001151760"/>
    </source>
</evidence>
<feature type="region of interest" description="Disordered" evidence="1">
    <location>
        <begin position="48"/>
        <end position="72"/>
    </location>
</feature>
<feature type="region of interest" description="Disordered" evidence="1">
    <location>
        <begin position="1"/>
        <end position="28"/>
    </location>
</feature>
<name>A0ABQ5FEC7_9ASTR</name>
<reference evidence="2" key="1">
    <citation type="journal article" date="2022" name="Int. J. Mol. Sci.">
        <title>Draft Genome of Tanacetum Coccineum: Genomic Comparison of Closely Related Tanacetum-Family Plants.</title>
        <authorList>
            <person name="Yamashiro T."/>
            <person name="Shiraishi A."/>
            <person name="Nakayama K."/>
            <person name="Satake H."/>
        </authorList>
    </citation>
    <scope>NUCLEOTIDE SEQUENCE</scope>
</reference>
<comment type="caution">
    <text evidence="2">The sequence shown here is derived from an EMBL/GenBank/DDBJ whole genome shotgun (WGS) entry which is preliminary data.</text>
</comment>
<feature type="region of interest" description="Disordered" evidence="1">
    <location>
        <begin position="92"/>
        <end position="114"/>
    </location>
</feature>
<gene>
    <name evidence="2" type="ORF">Tco_1005309</name>
</gene>
<evidence type="ECO:0000313" key="2">
    <source>
        <dbReference type="EMBL" id="GJT61776.1"/>
    </source>
</evidence>
<reference evidence="2" key="2">
    <citation type="submission" date="2022-01" db="EMBL/GenBank/DDBJ databases">
        <authorList>
            <person name="Yamashiro T."/>
            <person name="Shiraishi A."/>
            <person name="Satake H."/>
            <person name="Nakayama K."/>
        </authorList>
    </citation>
    <scope>NUCLEOTIDE SEQUENCE</scope>
</reference>
<accession>A0ABQ5FEC7</accession>
<feature type="compositionally biased region" description="Acidic residues" evidence="1">
    <location>
        <begin position="1"/>
        <end position="22"/>
    </location>
</feature>
<protein>
    <submittedName>
        <fullName evidence="2">Uncharacterized protein</fullName>
    </submittedName>
</protein>
<dbReference type="EMBL" id="BQNB010017317">
    <property type="protein sequence ID" value="GJT61776.1"/>
    <property type="molecule type" value="Genomic_DNA"/>
</dbReference>
<dbReference type="Proteomes" id="UP001151760">
    <property type="component" value="Unassembled WGS sequence"/>
</dbReference>